<dbReference type="Pfam" id="PF08241">
    <property type="entry name" value="Methyltransf_11"/>
    <property type="match status" value="1"/>
</dbReference>
<accession>A0A167T4N0</accession>
<keyword evidence="2" id="KW-0489">Methyltransferase</keyword>
<evidence type="ECO:0000313" key="3">
    <source>
        <dbReference type="Proteomes" id="UP000076874"/>
    </source>
</evidence>
<protein>
    <submittedName>
        <fullName evidence="2">Methyltransferase type 11</fullName>
    </submittedName>
</protein>
<evidence type="ECO:0000313" key="2">
    <source>
        <dbReference type="EMBL" id="OAA60228.1"/>
    </source>
</evidence>
<dbReference type="OrthoDB" id="4868557at2759"/>
<dbReference type="InterPro" id="IPR051052">
    <property type="entry name" value="Diverse_substrate_MTase"/>
</dbReference>
<feature type="domain" description="Methyltransferase type 11" evidence="1">
    <location>
        <begin position="51"/>
        <end position="158"/>
    </location>
</feature>
<keyword evidence="2" id="KW-0808">Transferase</keyword>
<dbReference type="GO" id="GO:0032259">
    <property type="term" value="P:methylation"/>
    <property type="evidence" value="ECO:0007669"/>
    <property type="project" value="UniProtKB-KW"/>
</dbReference>
<dbReference type="AlphaFoldDB" id="A0A167T4N0"/>
<name>A0A167T4N0_9HYPO</name>
<dbReference type="PANTHER" id="PTHR44942:SF10">
    <property type="entry name" value="METHYLTRANSFERASE TYPE 11 DOMAIN-CONTAINING PROTEIN"/>
    <property type="match status" value="1"/>
</dbReference>
<organism evidence="2 3">
    <name type="scientific">Niveomyces insectorum RCEF 264</name>
    <dbReference type="NCBI Taxonomy" id="1081102"/>
    <lineage>
        <taxon>Eukaryota</taxon>
        <taxon>Fungi</taxon>
        <taxon>Dikarya</taxon>
        <taxon>Ascomycota</taxon>
        <taxon>Pezizomycotina</taxon>
        <taxon>Sordariomycetes</taxon>
        <taxon>Hypocreomycetidae</taxon>
        <taxon>Hypocreales</taxon>
        <taxon>Cordycipitaceae</taxon>
        <taxon>Niveomyces</taxon>
    </lineage>
</organism>
<keyword evidence="3" id="KW-1185">Reference proteome</keyword>
<gene>
    <name evidence="2" type="ORF">SPI_05352</name>
</gene>
<dbReference type="GO" id="GO:0008757">
    <property type="term" value="F:S-adenosylmethionine-dependent methyltransferase activity"/>
    <property type="evidence" value="ECO:0007669"/>
    <property type="project" value="InterPro"/>
</dbReference>
<dbReference type="SUPFAM" id="SSF53335">
    <property type="entry name" value="S-adenosyl-L-methionine-dependent methyltransferases"/>
    <property type="match status" value="1"/>
</dbReference>
<comment type="caution">
    <text evidence="2">The sequence shown here is derived from an EMBL/GenBank/DDBJ whole genome shotgun (WGS) entry which is preliminary data.</text>
</comment>
<dbReference type="Proteomes" id="UP000076874">
    <property type="component" value="Unassembled WGS sequence"/>
</dbReference>
<dbReference type="InterPro" id="IPR013216">
    <property type="entry name" value="Methyltransf_11"/>
</dbReference>
<dbReference type="CDD" id="cd02440">
    <property type="entry name" value="AdoMet_MTases"/>
    <property type="match status" value="1"/>
</dbReference>
<reference evidence="2 3" key="1">
    <citation type="journal article" date="2016" name="Genome Biol. Evol.">
        <title>Divergent and convergent evolution of fungal pathogenicity.</title>
        <authorList>
            <person name="Shang Y."/>
            <person name="Xiao G."/>
            <person name="Zheng P."/>
            <person name="Cen K."/>
            <person name="Zhan S."/>
            <person name="Wang C."/>
        </authorList>
    </citation>
    <scope>NUCLEOTIDE SEQUENCE [LARGE SCALE GENOMIC DNA]</scope>
    <source>
        <strain evidence="2 3">RCEF 264</strain>
    </source>
</reference>
<dbReference type="STRING" id="1081102.A0A167T4N0"/>
<dbReference type="PANTHER" id="PTHR44942">
    <property type="entry name" value="METHYLTRANSF_11 DOMAIN-CONTAINING PROTEIN"/>
    <property type="match status" value="1"/>
</dbReference>
<dbReference type="Gene3D" id="3.40.50.150">
    <property type="entry name" value="Vaccinia Virus protein VP39"/>
    <property type="match status" value="1"/>
</dbReference>
<dbReference type="InterPro" id="IPR029063">
    <property type="entry name" value="SAM-dependent_MTases_sf"/>
</dbReference>
<evidence type="ECO:0000259" key="1">
    <source>
        <dbReference type="Pfam" id="PF08241"/>
    </source>
</evidence>
<proteinExistence type="predicted"/>
<dbReference type="EMBL" id="AZHD01000009">
    <property type="protein sequence ID" value="OAA60228.1"/>
    <property type="molecule type" value="Genomic_DNA"/>
</dbReference>
<sequence length="317" mass="34352">MPPAEQEKTFSTYNTAQGQRYADARPDYHPSVYKLVLDQHRTTGGKFDTILDVGCGPGNVARTLAPHFANVYGLDPAPGMLATARALGGTSASGAPIQYARGTADDLTKAGTDDEDGSFALANNSVDLITAANAAHWFDMRSFWKSAAAVLVPGGSVALWTTGALSIHPDTVAAAAIQDIVTNYYEKELGPYVNAGSLLVRNQYRDLVLPWTEPEAPIPEFDKAGFFRRDWQMGELFVGEKEIEVNLDLLERVLATSSAHTRWCEAHPEDVGTPRDPLKLLRAKIEEIQHVAGVEKGKETVKGVALGTVMIVKKKTE</sequence>